<dbReference type="Proteomes" id="UP000283003">
    <property type="component" value="Unassembled WGS sequence"/>
</dbReference>
<keyword evidence="8" id="KW-1185">Reference proteome</keyword>
<dbReference type="PANTHER" id="PTHR11552:SF147">
    <property type="entry name" value="CHOLINE DEHYDROGENASE, MITOCHONDRIAL"/>
    <property type="match status" value="1"/>
</dbReference>
<dbReference type="PIRSF" id="PIRSF000137">
    <property type="entry name" value="Alcohol_oxidase"/>
    <property type="match status" value="1"/>
</dbReference>
<organism evidence="7 8">
    <name type="scientific">Croceicoccus ponticola</name>
    <dbReference type="NCBI Taxonomy" id="2217664"/>
    <lineage>
        <taxon>Bacteria</taxon>
        <taxon>Pseudomonadati</taxon>
        <taxon>Pseudomonadota</taxon>
        <taxon>Alphaproteobacteria</taxon>
        <taxon>Sphingomonadales</taxon>
        <taxon>Erythrobacteraceae</taxon>
        <taxon>Croceicoccus</taxon>
    </lineage>
</organism>
<dbReference type="PANTHER" id="PTHR11552">
    <property type="entry name" value="GLUCOSE-METHANOL-CHOLINE GMC OXIDOREDUCTASE"/>
    <property type="match status" value="1"/>
</dbReference>
<feature type="domain" description="Glucose-methanol-choline oxidoreductase N-terminal" evidence="6">
    <location>
        <begin position="258"/>
        <end position="272"/>
    </location>
</feature>
<evidence type="ECO:0000256" key="3">
    <source>
        <dbReference type="ARBA" id="ARBA00022630"/>
    </source>
</evidence>
<dbReference type="Pfam" id="PF00732">
    <property type="entry name" value="GMC_oxred_N"/>
    <property type="match status" value="1"/>
</dbReference>
<dbReference type="RefSeq" id="WP_127611862.1">
    <property type="nucleotide sequence ID" value="NZ_RXOL01000001.1"/>
</dbReference>
<accession>A0A437H221</accession>
<dbReference type="PROSITE" id="PS00624">
    <property type="entry name" value="GMC_OXRED_2"/>
    <property type="match status" value="1"/>
</dbReference>
<dbReference type="SUPFAM" id="SSF54373">
    <property type="entry name" value="FAD-linked reductases, C-terminal domain"/>
    <property type="match status" value="1"/>
</dbReference>
<evidence type="ECO:0000259" key="6">
    <source>
        <dbReference type="PROSITE" id="PS00624"/>
    </source>
</evidence>
<feature type="binding site" evidence="5">
    <location>
        <position position="223"/>
    </location>
    <ligand>
        <name>FAD</name>
        <dbReference type="ChEBI" id="CHEBI:57692"/>
    </ligand>
</feature>
<dbReference type="SUPFAM" id="SSF51905">
    <property type="entry name" value="FAD/NAD(P)-binding domain"/>
    <property type="match status" value="1"/>
</dbReference>
<comment type="cofactor">
    <cofactor evidence="1 5">
        <name>FAD</name>
        <dbReference type="ChEBI" id="CHEBI:57692"/>
    </cofactor>
</comment>
<dbReference type="GO" id="GO:0050660">
    <property type="term" value="F:flavin adenine dinucleotide binding"/>
    <property type="evidence" value="ECO:0007669"/>
    <property type="project" value="InterPro"/>
</dbReference>
<dbReference type="OrthoDB" id="9785276at2"/>
<comment type="similarity">
    <text evidence="2">Belongs to the GMC oxidoreductase family.</text>
</comment>
<dbReference type="GO" id="GO:0016614">
    <property type="term" value="F:oxidoreductase activity, acting on CH-OH group of donors"/>
    <property type="evidence" value="ECO:0007669"/>
    <property type="project" value="InterPro"/>
</dbReference>
<dbReference type="InterPro" id="IPR036188">
    <property type="entry name" value="FAD/NAD-bd_sf"/>
</dbReference>
<proteinExistence type="inferred from homology"/>
<keyword evidence="3" id="KW-0285">Flavoprotein</keyword>
<protein>
    <submittedName>
        <fullName evidence="7">Choline dehydrogenase</fullName>
    </submittedName>
</protein>
<evidence type="ECO:0000256" key="1">
    <source>
        <dbReference type="ARBA" id="ARBA00001974"/>
    </source>
</evidence>
<dbReference type="EMBL" id="RXOL01000001">
    <property type="protein sequence ID" value="RVQ69675.1"/>
    <property type="molecule type" value="Genomic_DNA"/>
</dbReference>
<comment type="caution">
    <text evidence="7">The sequence shown here is derived from an EMBL/GenBank/DDBJ whole genome shotgun (WGS) entry which is preliminary data.</text>
</comment>
<dbReference type="InterPro" id="IPR012132">
    <property type="entry name" value="GMC_OxRdtase"/>
</dbReference>
<evidence type="ECO:0000313" key="7">
    <source>
        <dbReference type="EMBL" id="RVQ69675.1"/>
    </source>
</evidence>
<dbReference type="InterPro" id="IPR007867">
    <property type="entry name" value="GMC_OxRtase_C"/>
</dbReference>
<evidence type="ECO:0000313" key="8">
    <source>
        <dbReference type="Proteomes" id="UP000283003"/>
    </source>
</evidence>
<dbReference type="AlphaFoldDB" id="A0A437H221"/>
<sequence>MSSDALASADIVIVGGGTAGCVLADRLTESGECTVILIEAGSRDTNPWIHIPIGYGKLLGHPDLDWGYSTVPQPMLDQRQVAVPRGKVLGGSSSTNGLLYVRGQAEDYDDWAKAGADGWSFADTLPYFRKSEDQARGSDSFHGVGGPISVRDPAIASPLGDAFIAGGNEIGIPFQSDFNGPSQTGIGYYQMAVRGRVRCSTAAAYLKRAKNRRNLRVLTDATVEKILFEGGRAVGVEARRSGVSGRILARNSVVLSGGALATPQLLMLSGIGPATHLQNIGIDVLLDSPGVGVGLQDHLNVRVRYRCAQPVTINDSLRSAFGKLKSGLRYIAKGEGPLMVAAGYGAAFFRSDGSHGRPDFQGYLLLFSTDDSGRALERHSGFMTSGYQLRPKSSGALRLTGPNQDDPLSIDPAYLNDDEDSRVLIGGLRRLQQIVASDAMRPWVAGDFVPGIPADDQEWMEYIRANASAGHHFCGTCRIGSDVSAVVSPRLQVRGLNGLRIVDASVMPKIISGNTMAPVVMIAEKASDMILEDLR</sequence>
<evidence type="ECO:0000256" key="2">
    <source>
        <dbReference type="ARBA" id="ARBA00010790"/>
    </source>
</evidence>
<keyword evidence="4 5" id="KW-0274">FAD</keyword>
<feature type="binding site" evidence="5">
    <location>
        <position position="88"/>
    </location>
    <ligand>
        <name>FAD</name>
        <dbReference type="ChEBI" id="CHEBI:57692"/>
    </ligand>
</feature>
<dbReference type="Pfam" id="PF05199">
    <property type="entry name" value="GMC_oxred_C"/>
    <property type="match status" value="1"/>
</dbReference>
<reference evidence="7 8" key="1">
    <citation type="submission" date="2018-12" db="EMBL/GenBank/DDBJ databases">
        <title>Croceicoccus ponticola sp. nov., a lipolytic bacterium isolated from seawater.</title>
        <authorList>
            <person name="Yoon J.-H."/>
        </authorList>
    </citation>
    <scope>NUCLEOTIDE SEQUENCE [LARGE SCALE GENOMIC DNA]</scope>
    <source>
        <strain evidence="7 8">GM-16</strain>
    </source>
</reference>
<dbReference type="Gene3D" id="3.30.560.10">
    <property type="entry name" value="Glucose Oxidase, domain 3"/>
    <property type="match status" value="1"/>
</dbReference>
<gene>
    <name evidence="7" type="ORF">EKN06_05820</name>
</gene>
<name>A0A437H221_9SPHN</name>
<evidence type="ECO:0000256" key="5">
    <source>
        <dbReference type="PIRSR" id="PIRSR000137-2"/>
    </source>
</evidence>
<dbReference type="Gene3D" id="3.50.50.60">
    <property type="entry name" value="FAD/NAD(P)-binding domain"/>
    <property type="match status" value="1"/>
</dbReference>
<evidence type="ECO:0000256" key="4">
    <source>
        <dbReference type="ARBA" id="ARBA00022827"/>
    </source>
</evidence>
<dbReference type="InterPro" id="IPR000172">
    <property type="entry name" value="GMC_OxRdtase_N"/>
</dbReference>